<dbReference type="PANTHER" id="PTHR27008:SF592">
    <property type="entry name" value="LEUCINE-RICH REPEAT RECEPTOR-LIKE PROTEIN KINASE FAMILY PROTEIN-RELATED"/>
    <property type="match status" value="1"/>
</dbReference>
<dbReference type="InterPro" id="IPR013210">
    <property type="entry name" value="LRR_N_plant-typ"/>
</dbReference>
<gene>
    <name evidence="17" type="ORF">JRO89_XS14G0089600</name>
</gene>
<sequence length="835" mass="91993">MSTSILLCCSFSFLLIYSFSTPSTATIHSNETDRLALLAIKSQLHDPLEAISSWNNSVPLCLWTGVSCGRRHQRVTVLDLRNQSIGGNLSPFIGNLSFLRSINLGDNNFYGDIPNEVSLLFRLEILILANNSFSGTIPKNLSHCSNLIQFHAYRNSLQGEIPAEIGNLLKLEILYFSENHLTGQLPSSIGNLSSLLQLDVGLNSLSGTIPYSLGRLRSLFYLNLGGNNISGMVPPPIFNISSLTDIVFPLNRLYGSLPHNIGYDLPKLKFFSISRNNFTDTLPYSLSNISNLEKIDLGILPQQILGITTLSIGLDLSNNLLSGSFPSQLGNLKTLLELYISGNRFSGEIPSTFGSCASLEKLDMSNNSFSGSIPPSLSYLKSLQRLDLSSNNLSGQIPEYFETLSFLKYLNLSYNHFEGEVPTKGIFSNKIGISLVGNKRLCGGLVEMHLPSCPSKRLKKSKIPLLIVVIPVIVSCLILLLAFFIIIFTRKRRSAQNTSSMLQMDELFPMVSYAELRRATDDFSSSNMIGQGSYGLVYKGTFGEKRTLVAVKVINLQEKGGSRSFLSECQALRNIRHRNLVGIITVCSSIDFKGADFKALVYEYMENGSLEEWLHQNKDQLDASNLSLFQRLNIAIDVACAVEYLHHHCEPPIVHGDLKPCNVLLDQDMVAHVGDFGLSKFLSDTAPETQSSSIGIRGTVGYVAPEYGMGSEVSMPGDVYSFGILLLEMFTGKRPIDSMFTDGLTLHEFAKLGLPERLWDIVEPSLLLEASSGNNNVEKFARRSGEGKVRIEECLVGVLGIGVVCSMESPAERMEMTDVVAKLCGVRENFLGRRI</sequence>
<organism evidence="17 18">
    <name type="scientific">Xanthoceras sorbifolium</name>
    <dbReference type="NCBI Taxonomy" id="99658"/>
    <lineage>
        <taxon>Eukaryota</taxon>
        <taxon>Viridiplantae</taxon>
        <taxon>Streptophyta</taxon>
        <taxon>Embryophyta</taxon>
        <taxon>Tracheophyta</taxon>
        <taxon>Spermatophyta</taxon>
        <taxon>Magnoliopsida</taxon>
        <taxon>eudicotyledons</taxon>
        <taxon>Gunneridae</taxon>
        <taxon>Pentapetalae</taxon>
        <taxon>rosids</taxon>
        <taxon>malvids</taxon>
        <taxon>Sapindales</taxon>
        <taxon>Sapindaceae</taxon>
        <taxon>Xanthoceroideae</taxon>
        <taxon>Xanthoceras</taxon>
    </lineage>
</organism>
<dbReference type="InterPro" id="IPR001611">
    <property type="entry name" value="Leu-rich_rpt"/>
</dbReference>
<feature type="domain" description="Protein kinase" evidence="16">
    <location>
        <begin position="523"/>
        <end position="831"/>
    </location>
</feature>
<keyword evidence="15" id="KW-0732">Signal</keyword>
<dbReference type="InterPro" id="IPR011009">
    <property type="entry name" value="Kinase-like_dom_sf"/>
</dbReference>
<keyword evidence="9" id="KW-0418">Kinase</keyword>
<dbReference type="Proteomes" id="UP000827721">
    <property type="component" value="Unassembled WGS sequence"/>
</dbReference>
<keyword evidence="7" id="KW-0677">Repeat</keyword>
<dbReference type="CDD" id="cd14066">
    <property type="entry name" value="STKc_IRAK"/>
    <property type="match status" value="1"/>
</dbReference>
<evidence type="ECO:0000256" key="11">
    <source>
        <dbReference type="ARBA" id="ARBA00022989"/>
    </source>
</evidence>
<evidence type="ECO:0000313" key="17">
    <source>
        <dbReference type="EMBL" id="KAH7548257.1"/>
    </source>
</evidence>
<dbReference type="SMART" id="SM00220">
    <property type="entry name" value="S_TKc"/>
    <property type="match status" value="1"/>
</dbReference>
<dbReference type="InterPro" id="IPR025875">
    <property type="entry name" value="Leu-rich_rpt_4"/>
</dbReference>
<comment type="similarity">
    <text evidence="2">Belongs to the protein kinase superfamily. Ser/Thr protein kinase family.</text>
</comment>
<dbReference type="SUPFAM" id="SSF56112">
    <property type="entry name" value="Protein kinase-like (PK-like)"/>
    <property type="match status" value="1"/>
</dbReference>
<evidence type="ECO:0000256" key="8">
    <source>
        <dbReference type="ARBA" id="ARBA00022741"/>
    </source>
</evidence>
<keyword evidence="10 13" id="KW-0067">ATP-binding</keyword>
<dbReference type="Gene3D" id="3.80.10.10">
    <property type="entry name" value="Ribonuclease Inhibitor"/>
    <property type="match status" value="2"/>
</dbReference>
<dbReference type="Pfam" id="PF13855">
    <property type="entry name" value="LRR_8"/>
    <property type="match status" value="1"/>
</dbReference>
<feature type="chain" id="PRO_5047009337" description="Protein kinase domain-containing protein" evidence="15">
    <location>
        <begin position="26"/>
        <end position="835"/>
    </location>
</feature>
<evidence type="ECO:0000256" key="12">
    <source>
        <dbReference type="ARBA" id="ARBA00023136"/>
    </source>
</evidence>
<dbReference type="Pfam" id="PF07714">
    <property type="entry name" value="PK_Tyr_Ser-Thr"/>
    <property type="match status" value="1"/>
</dbReference>
<evidence type="ECO:0000313" key="18">
    <source>
        <dbReference type="Proteomes" id="UP000827721"/>
    </source>
</evidence>
<evidence type="ECO:0000256" key="2">
    <source>
        <dbReference type="ARBA" id="ARBA00008684"/>
    </source>
</evidence>
<evidence type="ECO:0000256" key="1">
    <source>
        <dbReference type="ARBA" id="ARBA00004370"/>
    </source>
</evidence>
<evidence type="ECO:0000259" key="16">
    <source>
        <dbReference type="PROSITE" id="PS50011"/>
    </source>
</evidence>
<dbReference type="PROSITE" id="PS00107">
    <property type="entry name" value="PROTEIN_KINASE_ATP"/>
    <property type="match status" value="1"/>
</dbReference>
<dbReference type="Gene3D" id="3.30.200.20">
    <property type="entry name" value="Phosphorylase Kinase, domain 1"/>
    <property type="match status" value="1"/>
</dbReference>
<dbReference type="Pfam" id="PF00560">
    <property type="entry name" value="LRR_1"/>
    <property type="match status" value="5"/>
</dbReference>
<evidence type="ECO:0000256" key="5">
    <source>
        <dbReference type="ARBA" id="ARBA00022679"/>
    </source>
</evidence>
<keyword evidence="12 14" id="KW-0472">Membrane</keyword>
<keyword evidence="8 13" id="KW-0547">Nucleotide-binding</keyword>
<dbReference type="InterPro" id="IPR000719">
    <property type="entry name" value="Prot_kinase_dom"/>
</dbReference>
<evidence type="ECO:0000256" key="15">
    <source>
        <dbReference type="SAM" id="SignalP"/>
    </source>
</evidence>
<evidence type="ECO:0000256" key="14">
    <source>
        <dbReference type="SAM" id="Phobius"/>
    </source>
</evidence>
<evidence type="ECO:0000256" key="10">
    <source>
        <dbReference type="ARBA" id="ARBA00022840"/>
    </source>
</evidence>
<dbReference type="InterPro" id="IPR001245">
    <property type="entry name" value="Ser-Thr/Tyr_kinase_cat_dom"/>
</dbReference>
<dbReference type="PROSITE" id="PS00108">
    <property type="entry name" value="PROTEIN_KINASE_ST"/>
    <property type="match status" value="1"/>
</dbReference>
<dbReference type="InterPro" id="IPR008271">
    <property type="entry name" value="Ser/Thr_kinase_AS"/>
</dbReference>
<dbReference type="Pfam" id="PF08263">
    <property type="entry name" value="LRRNT_2"/>
    <property type="match status" value="1"/>
</dbReference>
<evidence type="ECO:0000256" key="13">
    <source>
        <dbReference type="PROSITE-ProRule" id="PRU10141"/>
    </source>
</evidence>
<dbReference type="SUPFAM" id="SSF52058">
    <property type="entry name" value="L domain-like"/>
    <property type="match status" value="2"/>
</dbReference>
<dbReference type="Pfam" id="PF12799">
    <property type="entry name" value="LRR_4"/>
    <property type="match status" value="1"/>
</dbReference>
<dbReference type="InterPro" id="IPR003591">
    <property type="entry name" value="Leu-rich_rpt_typical-subtyp"/>
</dbReference>
<comment type="caution">
    <text evidence="17">The sequence shown here is derived from an EMBL/GenBank/DDBJ whole genome shotgun (WGS) entry which is preliminary data.</text>
</comment>
<reference evidence="17 18" key="1">
    <citation type="submission" date="2021-02" db="EMBL/GenBank/DDBJ databases">
        <title>Plant Genome Project.</title>
        <authorList>
            <person name="Zhang R.-G."/>
        </authorList>
    </citation>
    <scope>NUCLEOTIDE SEQUENCE [LARGE SCALE GENOMIC DNA]</scope>
    <source>
        <tissue evidence="17">Leaves</tissue>
    </source>
</reference>
<dbReference type="PANTHER" id="PTHR27008">
    <property type="entry name" value="OS04G0122200 PROTEIN"/>
    <property type="match status" value="1"/>
</dbReference>
<keyword evidence="18" id="KW-1185">Reference proteome</keyword>
<dbReference type="SMART" id="SM00369">
    <property type="entry name" value="LRR_TYP"/>
    <property type="match status" value="7"/>
</dbReference>
<evidence type="ECO:0000256" key="3">
    <source>
        <dbReference type="ARBA" id="ARBA00022527"/>
    </source>
</evidence>
<keyword evidence="11 14" id="KW-1133">Transmembrane helix</keyword>
<keyword evidence="3" id="KW-0723">Serine/threonine-protein kinase</keyword>
<evidence type="ECO:0000256" key="6">
    <source>
        <dbReference type="ARBA" id="ARBA00022692"/>
    </source>
</evidence>
<dbReference type="InterPro" id="IPR017441">
    <property type="entry name" value="Protein_kinase_ATP_BS"/>
</dbReference>
<dbReference type="PROSITE" id="PS50011">
    <property type="entry name" value="PROTEIN_KINASE_DOM"/>
    <property type="match status" value="1"/>
</dbReference>
<comment type="subcellular location">
    <subcellularLocation>
        <location evidence="1">Membrane</location>
    </subcellularLocation>
</comment>
<dbReference type="Gene3D" id="1.10.510.10">
    <property type="entry name" value="Transferase(Phosphotransferase) domain 1"/>
    <property type="match status" value="1"/>
</dbReference>
<dbReference type="PRINTS" id="PR00019">
    <property type="entry name" value="LEURICHRPT"/>
</dbReference>
<feature type="transmembrane region" description="Helical" evidence="14">
    <location>
        <begin position="463"/>
        <end position="488"/>
    </location>
</feature>
<name>A0ABQ8H4N1_9ROSI</name>
<evidence type="ECO:0000256" key="4">
    <source>
        <dbReference type="ARBA" id="ARBA00022614"/>
    </source>
</evidence>
<accession>A0ABQ8H4N1</accession>
<proteinExistence type="inferred from homology"/>
<protein>
    <recommendedName>
        <fullName evidence="16">Protein kinase domain-containing protein</fullName>
    </recommendedName>
</protein>
<evidence type="ECO:0000256" key="7">
    <source>
        <dbReference type="ARBA" id="ARBA00022737"/>
    </source>
</evidence>
<keyword evidence="5" id="KW-0808">Transferase</keyword>
<dbReference type="InterPro" id="IPR051809">
    <property type="entry name" value="Plant_receptor-like_S/T_kinase"/>
</dbReference>
<dbReference type="EMBL" id="JAFEMO010000014">
    <property type="protein sequence ID" value="KAH7548257.1"/>
    <property type="molecule type" value="Genomic_DNA"/>
</dbReference>
<dbReference type="InterPro" id="IPR032675">
    <property type="entry name" value="LRR_dom_sf"/>
</dbReference>
<feature type="binding site" evidence="13">
    <location>
        <position position="552"/>
    </location>
    <ligand>
        <name>ATP</name>
        <dbReference type="ChEBI" id="CHEBI:30616"/>
    </ligand>
</feature>
<keyword evidence="4" id="KW-0433">Leucine-rich repeat</keyword>
<keyword evidence="6 14" id="KW-0812">Transmembrane</keyword>
<feature type="signal peptide" evidence="15">
    <location>
        <begin position="1"/>
        <end position="25"/>
    </location>
</feature>
<evidence type="ECO:0000256" key="9">
    <source>
        <dbReference type="ARBA" id="ARBA00022777"/>
    </source>
</evidence>